<dbReference type="AlphaFoldDB" id="A0A371X0R7"/>
<dbReference type="SMART" id="SM00271">
    <property type="entry name" value="DnaJ"/>
    <property type="match status" value="1"/>
</dbReference>
<dbReference type="InterPro" id="IPR036869">
    <property type="entry name" value="J_dom_sf"/>
</dbReference>
<dbReference type="PRINTS" id="PR00625">
    <property type="entry name" value="JDOMAIN"/>
</dbReference>
<evidence type="ECO:0000313" key="3">
    <source>
        <dbReference type="Proteomes" id="UP000264310"/>
    </source>
</evidence>
<dbReference type="Proteomes" id="UP000264310">
    <property type="component" value="Unassembled WGS sequence"/>
</dbReference>
<dbReference type="CDD" id="cd07316">
    <property type="entry name" value="terB_like_DjlA"/>
    <property type="match status" value="1"/>
</dbReference>
<dbReference type="SUPFAM" id="SSF46565">
    <property type="entry name" value="Chaperone J-domain"/>
    <property type="match status" value="1"/>
</dbReference>
<dbReference type="Gene3D" id="1.10.3680.10">
    <property type="entry name" value="TerB-like"/>
    <property type="match status" value="1"/>
</dbReference>
<dbReference type="InterPro" id="IPR001623">
    <property type="entry name" value="DnaJ_domain"/>
</dbReference>
<dbReference type="CDD" id="cd06257">
    <property type="entry name" value="DnaJ"/>
    <property type="match status" value="1"/>
</dbReference>
<dbReference type="InterPro" id="IPR029024">
    <property type="entry name" value="TerB-like"/>
</dbReference>
<reference evidence="2 3" key="1">
    <citation type="submission" date="2018-08" db="EMBL/GenBank/DDBJ databases">
        <title>Fulvimarina sp. 85, whole genome shotgun sequence.</title>
        <authorList>
            <person name="Tuo L."/>
        </authorList>
    </citation>
    <scope>NUCLEOTIDE SEQUENCE [LARGE SCALE GENOMIC DNA]</scope>
    <source>
        <strain evidence="2 3">85</strain>
    </source>
</reference>
<evidence type="ECO:0000259" key="1">
    <source>
        <dbReference type="PROSITE" id="PS50076"/>
    </source>
</evidence>
<feature type="domain" description="J" evidence="1">
    <location>
        <begin position="172"/>
        <end position="236"/>
    </location>
</feature>
<keyword evidence="3" id="KW-1185">Reference proteome</keyword>
<dbReference type="Pfam" id="PF00226">
    <property type="entry name" value="DnaJ"/>
    <property type="match status" value="1"/>
</dbReference>
<gene>
    <name evidence="2" type="ORF">DYI37_12550</name>
</gene>
<dbReference type="OrthoDB" id="9782583at2"/>
<comment type="caution">
    <text evidence="2">The sequence shown here is derived from an EMBL/GenBank/DDBJ whole genome shotgun (WGS) entry which is preliminary data.</text>
</comment>
<proteinExistence type="predicted"/>
<dbReference type="Pfam" id="PF05099">
    <property type="entry name" value="TerB"/>
    <property type="match status" value="1"/>
</dbReference>
<sequence length="237" mass="26568">MSIFTRLNELLQMLAARGRSTIDAIIDAVRTAWSGDPETRRRVAFSVAIIALSAKMAKADGVVTMDEVDAFRDILDIPAEETRNVFRLYDIAKQDTAGYEIYAQRLKDFCSNGDGDCPLLTDVLDALFHIAKADGLIHERELVFLQDIATIFGLSEQAFARMQHRHLEGPNDPYAVLGINPDSTPREARRRYLTLVRENHPDQLQARGVPEEFLFIATERMKAINTAYEQIAGKTAA</sequence>
<accession>A0A371X0R7</accession>
<organism evidence="2 3">
    <name type="scientific">Fulvimarina endophytica</name>
    <dbReference type="NCBI Taxonomy" id="2293836"/>
    <lineage>
        <taxon>Bacteria</taxon>
        <taxon>Pseudomonadati</taxon>
        <taxon>Pseudomonadota</taxon>
        <taxon>Alphaproteobacteria</taxon>
        <taxon>Hyphomicrobiales</taxon>
        <taxon>Aurantimonadaceae</taxon>
        <taxon>Fulvimarina</taxon>
    </lineage>
</organism>
<dbReference type="EMBL" id="QURL01000005">
    <property type="protein sequence ID" value="RFC62795.1"/>
    <property type="molecule type" value="Genomic_DNA"/>
</dbReference>
<dbReference type="RefSeq" id="WP_116683610.1">
    <property type="nucleotide sequence ID" value="NZ_QURL01000005.1"/>
</dbReference>
<name>A0A371X0R7_9HYPH</name>
<dbReference type="Gene3D" id="1.10.287.110">
    <property type="entry name" value="DnaJ domain"/>
    <property type="match status" value="1"/>
</dbReference>
<dbReference type="InterPro" id="IPR007791">
    <property type="entry name" value="DjlA_N"/>
</dbReference>
<dbReference type="PROSITE" id="PS50076">
    <property type="entry name" value="DNAJ_2"/>
    <property type="match status" value="1"/>
</dbReference>
<protein>
    <submittedName>
        <fullName evidence="2">Molecular chaperone DjiA</fullName>
    </submittedName>
</protein>
<dbReference type="SUPFAM" id="SSF158682">
    <property type="entry name" value="TerB-like"/>
    <property type="match status" value="1"/>
</dbReference>
<evidence type="ECO:0000313" key="2">
    <source>
        <dbReference type="EMBL" id="RFC62795.1"/>
    </source>
</evidence>